<dbReference type="GO" id="GO:0051603">
    <property type="term" value="P:proteolysis involved in protein catabolic process"/>
    <property type="evidence" value="ECO:0007669"/>
    <property type="project" value="TreeGrafter"/>
</dbReference>
<evidence type="ECO:0000259" key="7">
    <source>
        <dbReference type="Pfam" id="PF01435"/>
    </source>
</evidence>
<keyword evidence="9" id="KW-1185">Reference proteome</keyword>
<comment type="cofactor">
    <cofactor evidence="6">
        <name>Zn(2+)</name>
        <dbReference type="ChEBI" id="CHEBI:29105"/>
    </cofactor>
    <text evidence="6">Binds 1 zinc ion per subunit.</text>
</comment>
<dbReference type="PANTHER" id="PTHR22726:SF1">
    <property type="entry name" value="METALLOENDOPEPTIDASE OMA1, MITOCHONDRIAL"/>
    <property type="match status" value="1"/>
</dbReference>
<gene>
    <name evidence="8" type="ORF">DSM101010T_33670</name>
</gene>
<feature type="domain" description="Peptidase M48" evidence="7">
    <location>
        <begin position="33"/>
        <end position="217"/>
    </location>
</feature>
<comment type="similarity">
    <text evidence="6">Belongs to the peptidase M48 family.</text>
</comment>
<keyword evidence="5 6" id="KW-0482">Metalloprotease</keyword>
<dbReference type="EMBL" id="BLVO01000016">
    <property type="protein sequence ID" value="GFM35002.1"/>
    <property type="molecule type" value="Genomic_DNA"/>
</dbReference>
<evidence type="ECO:0000256" key="5">
    <source>
        <dbReference type="ARBA" id="ARBA00023049"/>
    </source>
</evidence>
<keyword evidence="8" id="KW-0449">Lipoprotein</keyword>
<organism evidence="8 9">
    <name type="scientific">Desulfovibrio subterraneus</name>
    <dbReference type="NCBI Taxonomy" id="2718620"/>
    <lineage>
        <taxon>Bacteria</taxon>
        <taxon>Pseudomonadati</taxon>
        <taxon>Thermodesulfobacteriota</taxon>
        <taxon>Desulfovibrionia</taxon>
        <taxon>Desulfovibrionales</taxon>
        <taxon>Desulfovibrionaceae</taxon>
        <taxon>Desulfovibrio</taxon>
    </lineage>
</organism>
<evidence type="ECO:0000256" key="3">
    <source>
        <dbReference type="ARBA" id="ARBA00022801"/>
    </source>
</evidence>
<evidence type="ECO:0000313" key="9">
    <source>
        <dbReference type="Proteomes" id="UP000503840"/>
    </source>
</evidence>
<proteinExistence type="inferred from homology"/>
<evidence type="ECO:0000313" key="8">
    <source>
        <dbReference type="EMBL" id="GFM35002.1"/>
    </source>
</evidence>
<dbReference type="Proteomes" id="UP000503840">
    <property type="component" value="Unassembled WGS sequence"/>
</dbReference>
<dbReference type="CDD" id="cd07331">
    <property type="entry name" value="M48C_Oma1_like"/>
    <property type="match status" value="1"/>
</dbReference>
<sequence>MIISQEEELALGKRTASDVLKKEKRDTTSENSKAVVRVGRNIAAVAGRDDFQWEFNTIQKDDTPNAFCLPGGKVFVYTGIFKYIKDDAELAAVMGHEIGHAIARHGAERVSTAMAAQTGAVVGMIALSGQDMSPATKAAMGAAFGVGVNVGVILPFSRIQEYEADRVGLILMAKAGYDPHAALNFWKAFAQQPGKKPPEFLSTHPASENRIQAINELIPEAMQYYKKPQ</sequence>
<dbReference type="GO" id="GO:0046872">
    <property type="term" value="F:metal ion binding"/>
    <property type="evidence" value="ECO:0007669"/>
    <property type="project" value="UniProtKB-KW"/>
</dbReference>
<protein>
    <submittedName>
        <fullName evidence="8">Lipoprotein</fullName>
    </submittedName>
</protein>
<comment type="caution">
    <text evidence="8">The sequence shown here is derived from an EMBL/GenBank/DDBJ whole genome shotgun (WGS) entry which is preliminary data.</text>
</comment>
<evidence type="ECO:0000256" key="4">
    <source>
        <dbReference type="ARBA" id="ARBA00022833"/>
    </source>
</evidence>
<keyword evidence="2" id="KW-0479">Metal-binding</keyword>
<keyword evidence="4 6" id="KW-0862">Zinc</keyword>
<evidence type="ECO:0000256" key="6">
    <source>
        <dbReference type="RuleBase" id="RU003983"/>
    </source>
</evidence>
<dbReference type="InterPro" id="IPR001915">
    <property type="entry name" value="Peptidase_M48"/>
</dbReference>
<dbReference type="GO" id="GO:0004222">
    <property type="term" value="F:metalloendopeptidase activity"/>
    <property type="evidence" value="ECO:0007669"/>
    <property type="project" value="InterPro"/>
</dbReference>
<reference evidence="8 9" key="1">
    <citation type="submission" date="2020-05" db="EMBL/GenBank/DDBJ databases">
        <title>Draft genome sequence of Desulfovibrio sp. strain HN2T.</title>
        <authorList>
            <person name="Ueno A."/>
            <person name="Tamazawa S."/>
            <person name="Tamamura S."/>
            <person name="Murakami T."/>
            <person name="Kiyama T."/>
            <person name="Inomata H."/>
            <person name="Amano Y."/>
            <person name="Miyakawa K."/>
            <person name="Tamaki H."/>
            <person name="Naganuma T."/>
            <person name="Kaneko K."/>
        </authorList>
    </citation>
    <scope>NUCLEOTIDE SEQUENCE [LARGE SCALE GENOMIC DNA]</scope>
    <source>
        <strain evidence="8 9">HN2</strain>
    </source>
</reference>
<keyword evidence="1 6" id="KW-0645">Protease</keyword>
<evidence type="ECO:0000256" key="2">
    <source>
        <dbReference type="ARBA" id="ARBA00022723"/>
    </source>
</evidence>
<accession>A0A7J0BP61</accession>
<dbReference type="Pfam" id="PF01435">
    <property type="entry name" value="Peptidase_M48"/>
    <property type="match status" value="1"/>
</dbReference>
<dbReference type="PANTHER" id="PTHR22726">
    <property type="entry name" value="METALLOENDOPEPTIDASE OMA1"/>
    <property type="match status" value="1"/>
</dbReference>
<dbReference type="AlphaFoldDB" id="A0A7J0BP61"/>
<dbReference type="InterPro" id="IPR051156">
    <property type="entry name" value="Mito/Outer_Membr_Metalloprot"/>
</dbReference>
<evidence type="ECO:0000256" key="1">
    <source>
        <dbReference type="ARBA" id="ARBA00022670"/>
    </source>
</evidence>
<keyword evidence="3 6" id="KW-0378">Hydrolase</keyword>
<dbReference type="GO" id="GO:0016020">
    <property type="term" value="C:membrane"/>
    <property type="evidence" value="ECO:0007669"/>
    <property type="project" value="TreeGrafter"/>
</dbReference>
<name>A0A7J0BP61_9BACT</name>
<dbReference type="Gene3D" id="3.30.2010.10">
    <property type="entry name" value="Metalloproteases ('zincins'), catalytic domain"/>
    <property type="match status" value="1"/>
</dbReference>